<evidence type="ECO:0000256" key="1">
    <source>
        <dbReference type="SAM" id="MobiDB-lite"/>
    </source>
</evidence>
<gene>
    <name evidence="2" type="ORF">BLA18112_05437</name>
</gene>
<evidence type="ECO:0000313" key="2">
    <source>
        <dbReference type="EMBL" id="VWD22164.1"/>
    </source>
</evidence>
<feature type="region of interest" description="Disordered" evidence="1">
    <location>
        <begin position="142"/>
        <end position="161"/>
    </location>
</feature>
<organism evidence="2 3">
    <name type="scientific">Burkholderia lata (strain ATCC 17760 / DSM 23089 / LMG 22485 / NCIMB 9086 / R18194 / 383)</name>
    <dbReference type="NCBI Taxonomy" id="482957"/>
    <lineage>
        <taxon>Bacteria</taxon>
        <taxon>Pseudomonadati</taxon>
        <taxon>Pseudomonadota</taxon>
        <taxon>Betaproteobacteria</taxon>
        <taxon>Burkholderiales</taxon>
        <taxon>Burkholderiaceae</taxon>
        <taxon>Burkholderia</taxon>
        <taxon>Burkholderia cepacia complex</taxon>
    </lineage>
</organism>
<name>A0A6P2YJY6_BURL3</name>
<accession>A0A6P2YJY6</accession>
<protein>
    <recommendedName>
        <fullName evidence="4">Lipoprotein</fullName>
    </recommendedName>
</protein>
<evidence type="ECO:0008006" key="4">
    <source>
        <dbReference type="Google" id="ProtNLM"/>
    </source>
</evidence>
<evidence type="ECO:0000313" key="3">
    <source>
        <dbReference type="Proteomes" id="UP000494274"/>
    </source>
</evidence>
<reference evidence="2 3" key="1">
    <citation type="submission" date="2019-09" db="EMBL/GenBank/DDBJ databases">
        <authorList>
            <person name="Depoorter E."/>
        </authorList>
    </citation>
    <scope>NUCLEOTIDE SEQUENCE [LARGE SCALE GENOMIC DNA]</scope>
    <source>
        <strain evidence="2">R-18112</strain>
    </source>
</reference>
<dbReference type="Pfam" id="PF11745">
    <property type="entry name" value="DUF3304"/>
    <property type="match status" value="1"/>
</dbReference>
<feature type="compositionally biased region" description="Polar residues" evidence="1">
    <location>
        <begin position="148"/>
        <end position="161"/>
    </location>
</feature>
<proteinExistence type="predicted"/>
<dbReference type="AlphaFoldDB" id="A0A6P2YJY6"/>
<sequence length="161" mass="17568">MGMVNGWKCGMRRAGAVGVVVAGGLWGALALAESDGPYRVIGYNFTDRSIYSFVIDGFGAGNLRAHKPGGGGGTVCCMEVPRGKKTWHIRLEYELTQEQYKKNLPGDVYETDIAIPPLPEKHGGYIEFYLRPERRIAARWAAAPTDPRNPNATGNASLRID</sequence>
<dbReference type="EMBL" id="CABVQI010000019">
    <property type="protein sequence ID" value="VWD22164.1"/>
    <property type="molecule type" value="Genomic_DNA"/>
</dbReference>
<dbReference type="InterPro" id="IPR021733">
    <property type="entry name" value="DUF3304"/>
</dbReference>
<dbReference type="Proteomes" id="UP000494274">
    <property type="component" value="Unassembled WGS sequence"/>
</dbReference>